<dbReference type="InterPro" id="IPR000008">
    <property type="entry name" value="C2_dom"/>
</dbReference>
<dbReference type="PROSITE" id="PS50004">
    <property type="entry name" value="C2"/>
    <property type="match status" value="1"/>
</dbReference>
<dbReference type="GO" id="GO:0016020">
    <property type="term" value="C:membrane"/>
    <property type="evidence" value="ECO:0007669"/>
    <property type="project" value="UniProtKB-SubCell"/>
</dbReference>
<evidence type="ECO:0000256" key="3">
    <source>
        <dbReference type="ARBA" id="ARBA00023055"/>
    </source>
</evidence>
<dbReference type="GO" id="GO:0008289">
    <property type="term" value="F:lipid binding"/>
    <property type="evidence" value="ECO:0007669"/>
    <property type="project" value="UniProtKB-KW"/>
</dbReference>
<sequence>MTSIMEISIMHHVCIVLLSLWFLSAFNLSHPLVYFVSLIYLYLVHERYVMRLRRKLQFEERKQSNQRRVLSDSETVRWLNNAVEKMWPICMEQIVSQKILLPIIPWFLEKYKPWTAKQALVQHLYMGRNPPMFTEMRVLRQNSDDDHLVLELGMNFLTADDMSAILAVKLRKRLGFGMWAKLHLTGMHVEGKVLIGVKFLRRWPFLGRLRVCFVEPPYFQMTVKPIFTHGLDVTELPGIAGWLDKLLSIAFEQTLVEPNMLVVDVEKFTSPESENWFSIDVKEPIAYAKVEVVEASDMKPSDLNGLADPYVKGQLGPYRFRTKTHKKTLTPKWHEEFKIPICTWESPNVLLIEVRDKDHFVDDTLGDCSINISNLRDGQRHDMWLPLENIKMGRLHLAVTVLEDNAKGVDDGYDEAMFNQEGIQNNEELRNKEDVLNSFAKESSLKGSFSSVTEEKSPKVADNFEPINIEGQQETGIWVHHPGSDVVQTWEPRKGKTRRLDTQIHRVTNDSFGSANSAASGSLNNGSSSSSDDNRESKKPMNTVRRGLRMIGSVFNRSPKSEDHSGSIGEVFQSPHANLKAVNTKEIGMKFIVEDSLSGPITGKDLKDISVISDPITGKDPKETSVVSGPITGKDPKEISVGSEGSGPESPGKGNMKGMAKSILKHAEKHARHIKHALSRKGSRRFQGDSSGVTEQDISLDGDSSDNESHSSPRAEPLPPRSSNDYIDNTKEHIVQTGSSDPAMEIEGQTKKKSVEDQERKDDGEVSKPKPNGSGNGDIESSKTNILEEDLRGREDNKVGIVENKIS</sequence>
<dbReference type="PANTHER" id="PTHR47042">
    <property type="entry name" value="C2 DOMAIN-CONTAINING PROTEIN-LIKE"/>
    <property type="match status" value="1"/>
</dbReference>
<feature type="compositionally biased region" description="Basic residues" evidence="6">
    <location>
        <begin position="663"/>
        <end position="684"/>
    </location>
</feature>
<evidence type="ECO:0008006" key="12">
    <source>
        <dbReference type="Google" id="ProtNLM"/>
    </source>
</evidence>
<feature type="compositionally biased region" description="Basic and acidic residues" evidence="6">
    <location>
        <begin position="491"/>
        <end position="508"/>
    </location>
</feature>
<dbReference type="CDD" id="cd21669">
    <property type="entry name" value="SMP_SF"/>
    <property type="match status" value="1"/>
</dbReference>
<feature type="domain" description="C2" evidence="8">
    <location>
        <begin position="271"/>
        <end position="385"/>
    </location>
</feature>
<dbReference type="SUPFAM" id="SSF49562">
    <property type="entry name" value="C2 domain (Calcium/lipid-binding domain, CaLB)"/>
    <property type="match status" value="1"/>
</dbReference>
<dbReference type="InterPro" id="IPR035892">
    <property type="entry name" value="C2_domain_sf"/>
</dbReference>
<dbReference type="SMART" id="SM00239">
    <property type="entry name" value="C2"/>
    <property type="match status" value="1"/>
</dbReference>
<feature type="compositionally biased region" description="Basic and acidic residues" evidence="6">
    <location>
        <begin position="789"/>
        <end position="798"/>
    </location>
</feature>
<evidence type="ECO:0000256" key="6">
    <source>
        <dbReference type="SAM" id="MobiDB-lite"/>
    </source>
</evidence>
<dbReference type="InterPro" id="IPR052847">
    <property type="entry name" value="Ext_Synaptotagmin/KAHRP-like"/>
</dbReference>
<organism evidence="10 11">
    <name type="scientific">Acer negundo</name>
    <name type="common">Box elder</name>
    <dbReference type="NCBI Taxonomy" id="4023"/>
    <lineage>
        <taxon>Eukaryota</taxon>
        <taxon>Viridiplantae</taxon>
        <taxon>Streptophyta</taxon>
        <taxon>Embryophyta</taxon>
        <taxon>Tracheophyta</taxon>
        <taxon>Spermatophyta</taxon>
        <taxon>Magnoliopsida</taxon>
        <taxon>eudicotyledons</taxon>
        <taxon>Gunneridae</taxon>
        <taxon>Pentapetalae</taxon>
        <taxon>rosids</taxon>
        <taxon>malvids</taxon>
        <taxon>Sapindales</taxon>
        <taxon>Sapindaceae</taxon>
        <taxon>Hippocastanoideae</taxon>
        <taxon>Acereae</taxon>
        <taxon>Acer</taxon>
    </lineage>
</organism>
<evidence type="ECO:0000259" key="9">
    <source>
        <dbReference type="PROSITE" id="PS51847"/>
    </source>
</evidence>
<evidence type="ECO:0000256" key="7">
    <source>
        <dbReference type="SAM" id="Phobius"/>
    </source>
</evidence>
<feature type="compositionally biased region" description="Polar residues" evidence="6">
    <location>
        <begin position="688"/>
        <end position="697"/>
    </location>
</feature>
<dbReference type="AlphaFoldDB" id="A0AAD5NXX6"/>
<keyword evidence="3" id="KW-0445">Lipid transport</keyword>
<feature type="transmembrane region" description="Helical" evidence="7">
    <location>
        <begin position="7"/>
        <end position="26"/>
    </location>
</feature>
<keyword evidence="5 7" id="KW-0472">Membrane</keyword>
<dbReference type="Proteomes" id="UP001064489">
    <property type="component" value="Chromosome 3"/>
</dbReference>
<dbReference type="PANTHER" id="PTHR47042:SF4">
    <property type="entry name" value="OS02G0313700 PROTEIN"/>
    <property type="match status" value="1"/>
</dbReference>
<keyword evidence="2" id="KW-0813">Transport</keyword>
<evidence type="ECO:0000313" key="10">
    <source>
        <dbReference type="EMBL" id="KAI9187365.1"/>
    </source>
</evidence>
<keyword evidence="7" id="KW-0812">Transmembrane</keyword>
<accession>A0AAD5NXX6</accession>
<comment type="caution">
    <text evidence="10">The sequence shown here is derived from an EMBL/GenBank/DDBJ whole genome shotgun (WGS) entry which is preliminary data.</text>
</comment>
<reference evidence="10" key="1">
    <citation type="journal article" date="2022" name="Plant J.">
        <title>Strategies of tolerance reflected in two North American maple genomes.</title>
        <authorList>
            <person name="McEvoy S.L."/>
            <person name="Sezen U.U."/>
            <person name="Trouern-Trend A."/>
            <person name="McMahon S.M."/>
            <person name="Schaberg P.G."/>
            <person name="Yang J."/>
            <person name="Wegrzyn J.L."/>
            <person name="Swenson N.G."/>
        </authorList>
    </citation>
    <scope>NUCLEOTIDE SEQUENCE</scope>
    <source>
        <strain evidence="10">91603</strain>
    </source>
</reference>
<dbReference type="Gene3D" id="2.60.40.150">
    <property type="entry name" value="C2 domain"/>
    <property type="match status" value="1"/>
</dbReference>
<proteinExistence type="predicted"/>
<feature type="region of interest" description="Disordered" evidence="6">
    <location>
        <begin position="487"/>
        <end position="545"/>
    </location>
</feature>
<dbReference type="InterPro" id="IPR031468">
    <property type="entry name" value="SMP_LBD"/>
</dbReference>
<dbReference type="CDD" id="cd00030">
    <property type="entry name" value="C2"/>
    <property type="match status" value="1"/>
</dbReference>
<feature type="compositionally biased region" description="Basic and acidic residues" evidence="6">
    <location>
        <begin position="748"/>
        <end position="768"/>
    </location>
</feature>
<feature type="compositionally biased region" description="Low complexity" evidence="6">
    <location>
        <begin position="640"/>
        <end position="652"/>
    </location>
</feature>
<name>A0AAD5NXX6_ACENE</name>
<evidence type="ECO:0000256" key="4">
    <source>
        <dbReference type="ARBA" id="ARBA00023121"/>
    </source>
</evidence>
<protein>
    <recommendedName>
        <fullName evidence="12">C2 domain-containing protein</fullName>
    </recommendedName>
</protein>
<feature type="compositionally biased region" description="Low complexity" evidence="6">
    <location>
        <begin position="509"/>
        <end position="531"/>
    </location>
</feature>
<dbReference type="PROSITE" id="PS51847">
    <property type="entry name" value="SMP"/>
    <property type="match status" value="1"/>
</dbReference>
<dbReference type="GO" id="GO:0006869">
    <property type="term" value="P:lipid transport"/>
    <property type="evidence" value="ECO:0007669"/>
    <property type="project" value="UniProtKB-KW"/>
</dbReference>
<keyword evidence="11" id="KW-1185">Reference proteome</keyword>
<dbReference type="EMBL" id="JAJSOW010000100">
    <property type="protein sequence ID" value="KAI9187365.1"/>
    <property type="molecule type" value="Genomic_DNA"/>
</dbReference>
<reference evidence="10" key="2">
    <citation type="submission" date="2023-02" db="EMBL/GenBank/DDBJ databases">
        <authorList>
            <person name="Swenson N.G."/>
            <person name="Wegrzyn J.L."/>
            <person name="Mcevoy S.L."/>
        </authorList>
    </citation>
    <scope>NUCLEOTIDE SEQUENCE</scope>
    <source>
        <strain evidence="10">91603</strain>
        <tissue evidence="10">Leaf</tissue>
    </source>
</reference>
<evidence type="ECO:0000259" key="8">
    <source>
        <dbReference type="PROSITE" id="PS50004"/>
    </source>
</evidence>
<evidence type="ECO:0000256" key="1">
    <source>
        <dbReference type="ARBA" id="ARBA00004370"/>
    </source>
</evidence>
<dbReference type="Pfam" id="PF00168">
    <property type="entry name" value="C2"/>
    <property type="match status" value="1"/>
</dbReference>
<gene>
    <name evidence="10" type="ORF">LWI28_027278</name>
</gene>
<comment type="subcellular location">
    <subcellularLocation>
        <location evidence="1">Membrane</location>
    </subcellularLocation>
</comment>
<feature type="region of interest" description="Disordered" evidence="6">
    <location>
        <begin position="614"/>
        <end position="807"/>
    </location>
</feature>
<keyword evidence="4" id="KW-0446">Lipid-binding</keyword>
<evidence type="ECO:0000313" key="11">
    <source>
        <dbReference type="Proteomes" id="UP001064489"/>
    </source>
</evidence>
<evidence type="ECO:0000256" key="2">
    <source>
        <dbReference type="ARBA" id="ARBA00022448"/>
    </source>
</evidence>
<feature type="domain" description="SMP-LTD" evidence="9">
    <location>
        <begin position="72"/>
        <end position="266"/>
    </location>
</feature>
<evidence type="ECO:0000256" key="5">
    <source>
        <dbReference type="ARBA" id="ARBA00023136"/>
    </source>
</evidence>
<keyword evidence="7" id="KW-1133">Transmembrane helix</keyword>